<organism evidence="1 2">
    <name type="scientific">Phytobacter diazotrophicus</name>
    <dbReference type="NCBI Taxonomy" id="395631"/>
    <lineage>
        <taxon>Bacteria</taxon>
        <taxon>Pseudomonadati</taxon>
        <taxon>Pseudomonadota</taxon>
        <taxon>Gammaproteobacteria</taxon>
        <taxon>Enterobacterales</taxon>
        <taxon>Enterobacteriaceae</taxon>
        <taxon>Phytobacter</taxon>
    </lineage>
</organism>
<accession>A0ABN6LYR3</accession>
<evidence type="ECO:0000313" key="1">
    <source>
        <dbReference type="EMBL" id="BDD53239.1"/>
    </source>
</evidence>
<keyword evidence="2" id="KW-1185">Reference proteome</keyword>
<evidence type="ECO:0000313" key="2">
    <source>
        <dbReference type="Proteomes" id="UP001320460"/>
    </source>
</evidence>
<reference evidence="1 2" key="1">
    <citation type="submission" date="2021-12" db="EMBL/GenBank/DDBJ databases">
        <title>Complete genome sequence of Phytobacter diazotrophicus TA9734.</title>
        <authorList>
            <person name="Kubota H."/>
            <person name="Nakayama Y."/>
            <person name="Ariyoshi T."/>
        </authorList>
    </citation>
    <scope>NUCLEOTIDE SEQUENCE [LARGE SCALE GENOMIC DNA]</scope>
    <source>
        <strain evidence="1 2">TA9734</strain>
    </source>
</reference>
<name>A0ABN6LYR3_9ENTR</name>
<sequence length="44" mass="4987">MDLQKSILWRNNEEDNGEIKEKGVDKPLGILMGVISIIFVCIIN</sequence>
<gene>
    <name evidence="1" type="ORF">PDTA9734_47260</name>
</gene>
<protein>
    <submittedName>
        <fullName evidence="1">Uncharacterized protein</fullName>
    </submittedName>
</protein>
<dbReference type="Proteomes" id="UP001320460">
    <property type="component" value="Chromosome"/>
</dbReference>
<dbReference type="EMBL" id="AP025334">
    <property type="protein sequence ID" value="BDD53239.1"/>
    <property type="molecule type" value="Genomic_DNA"/>
</dbReference>
<proteinExistence type="predicted"/>